<dbReference type="PANTHER" id="PTHR45967">
    <property type="entry name" value="G-BOX-BINDING FACTOR 3-RELATED"/>
    <property type="match status" value="1"/>
</dbReference>
<dbReference type="GO" id="GO:0003700">
    <property type="term" value="F:DNA-binding transcription factor activity"/>
    <property type="evidence" value="ECO:0007669"/>
    <property type="project" value="InterPro"/>
</dbReference>
<keyword evidence="5" id="KW-0804">Transcription</keyword>
<dbReference type="PROSITE" id="PS00036">
    <property type="entry name" value="BZIP_BASIC"/>
    <property type="match status" value="1"/>
</dbReference>
<dbReference type="InterPro" id="IPR045314">
    <property type="entry name" value="bZIP_plant_GBF1"/>
</dbReference>
<dbReference type="Proteomes" id="UP001234989">
    <property type="component" value="Chromosome 2"/>
</dbReference>
<keyword evidence="7" id="KW-0175">Coiled coil</keyword>
<protein>
    <recommendedName>
        <fullName evidence="9">BZIP domain-containing protein</fullName>
    </recommendedName>
</protein>
<feature type="coiled-coil region" evidence="7">
    <location>
        <begin position="452"/>
        <end position="500"/>
    </location>
</feature>
<dbReference type="InterPro" id="IPR046347">
    <property type="entry name" value="bZIP_sf"/>
</dbReference>
<keyword evidence="4" id="KW-0238">DNA-binding</keyword>
<comment type="subcellular location">
    <subcellularLocation>
        <location evidence="1">Nucleus</location>
    </subcellularLocation>
</comment>
<evidence type="ECO:0000256" key="2">
    <source>
        <dbReference type="ARBA" id="ARBA00007163"/>
    </source>
</evidence>
<dbReference type="InterPro" id="IPR012900">
    <property type="entry name" value="MFMR"/>
</dbReference>
<comment type="similarity">
    <text evidence="2">Belongs to the bZIP family.</text>
</comment>
<evidence type="ECO:0000256" key="3">
    <source>
        <dbReference type="ARBA" id="ARBA00023015"/>
    </source>
</evidence>
<proteinExistence type="inferred from homology"/>
<evidence type="ECO:0000256" key="4">
    <source>
        <dbReference type="ARBA" id="ARBA00023125"/>
    </source>
</evidence>
<dbReference type="InterPro" id="IPR044827">
    <property type="entry name" value="GBF-like"/>
</dbReference>
<dbReference type="SUPFAM" id="SSF57959">
    <property type="entry name" value="Leucine zipper domain"/>
    <property type="match status" value="1"/>
</dbReference>
<dbReference type="GO" id="GO:0005634">
    <property type="term" value="C:nucleus"/>
    <property type="evidence" value="ECO:0007669"/>
    <property type="project" value="UniProtKB-SubCell"/>
</dbReference>
<dbReference type="InterPro" id="IPR004827">
    <property type="entry name" value="bZIP"/>
</dbReference>
<dbReference type="Pfam" id="PF07777">
    <property type="entry name" value="MFMR"/>
    <property type="match status" value="1"/>
</dbReference>
<gene>
    <name evidence="10" type="ORF">MTR67_008149</name>
</gene>
<evidence type="ECO:0000256" key="1">
    <source>
        <dbReference type="ARBA" id="ARBA00004123"/>
    </source>
</evidence>
<dbReference type="EMBL" id="CP133613">
    <property type="protein sequence ID" value="WMV14764.1"/>
    <property type="molecule type" value="Genomic_DNA"/>
</dbReference>
<dbReference type="GO" id="GO:0000976">
    <property type="term" value="F:transcription cis-regulatory region binding"/>
    <property type="evidence" value="ECO:0007669"/>
    <property type="project" value="UniProtKB-ARBA"/>
</dbReference>
<feature type="compositionally biased region" description="Polar residues" evidence="8">
    <location>
        <begin position="103"/>
        <end position="114"/>
    </location>
</feature>
<dbReference type="CDD" id="cd14702">
    <property type="entry name" value="bZIP_plant_GBF1"/>
    <property type="match status" value="1"/>
</dbReference>
<dbReference type="Pfam" id="PF00170">
    <property type="entry name" value="bZIP_1"/>
    <property type="match status" value="2"/>
</dbReference>
<keyword evidence="6" id="KW-0539">Nucleus</keyword>
<organism evidence="10 11">
    <name type="scientific">Solanum verrucosum</name>
    <dbReference type="NCBI Taxonomy" id="315347"/>
    <lineage>
        <taxon>Eukaryota</taxon>
        <taxon>Viridiplantae</taxon>
        <taxon>Streptophyta</taxon>
        <taxon>Embryophyta</taxon>
        <taxon>Tracheophyta</taxon>
        <taxon>Spermatophyta</taxon>
        <taxon>Magnoliopsida</taxon>
        <taxon>eudicotyledons</taxon>
        <taxon>Gunneridae</taxon>
        <taxon>Pentapetalae</taxon>
        <taxon>asterids</taxon>
        <taxon>lamiids</taxon>
        <taxon>Solanales</taxon>
        <taxon>Solanaceae</taxon>
        <taxon>Solanoideae</taxon>
        <taxon>Solaneae</taxon>
        <taxon>Solanum</taxon>
    </lineage>
</organism>
<accession>A0AAF0Q7F2</accession>
<evidence type="ECO:0000313" key="10">
    <source>
        <dbReference type="EMBL" id="WMV14764.1"/>
    </source>
</evidence>
<evidence type="ECO:0000256" key="5">
    <source>
        <dbReference type="ARBA" id="ARBA00023163"/>
    </source>
</evidence>
<evidence type="ECO:0000256" key="8">
    <source>
        <dbReference type="SAM" id="MobiDB-lite"/>
    </source>
</evidence>
<reference evidence="10" key="1">
    <citation type="submission" date="2023-08" db="EMBL/GenBank/DDBJ databases">
        <title>A de novo genome assembly of Solanum verrucosum Schlechtendal, a Mexican diploid species geographically isolated from the other diploid A-genome species in potato relatives.</title>
        <authorList>
            <person name="Hosaka K."/>
        </authorList>
    </citation>
    <scope>NUCLEOTIDE SEQUENCE</scope>
    <source>
        <tissue evidence="10">Young leaves</tissue>
    </source>
</reference>
<dbReference type="AlphaFoldDB" id="A0AAF0Q7F2"/>
<evidence type="ECO:0000313" key="11">
    <source>
        <dbReference type="Proteomes" id="UP001234989"/>
    </source>
</evidence>
<dbReference type="PANTHER" id="PTHR45967:SF20">
    <property type="entry name" value="G-BOX-BINDING FACTOR 1"/>
    <property type="match status" value="1"/>
</dbReference>
<name>A0AAF0Q7F2_SOLVR</name>
<keyword evidence="11" id="KW-1185">Reference proteome</keyword>
<feature type="domain" description="BZIP" evidence="9">
    <location>
        <begin position="259"/>
        <end position="274"/>
    </location>
</feature>
<sequence length="531" mass="59004">MGAGEESTPAKPSKVTATQVIFHFFFHTSETQATPSYPDWSSMQAYYGAGPTPPFFPSTVASPTPHPYMWGGQHPLMPPYGAPVPYPALYPPAGVYAHPNMPMTPNTLQANPESASKAPDGKDQNTSKKLKGCSGGKAGEIGKAASGSGNDGGATRSAESGSEGSSDENDENDNHEFSADKNRSFDLMLANGANAQTNPATGNPVAMPATNLNIGMDLWNAPPGGPGMIKMRSNQSGVSPAPGMGREWIQDERELKRQKRKQSNRESARRSRLRKQKIPPRLKGKFYRVVVRPALLYGAECWPVKNSHVQKMHVAEMRMLRWMCGHTRSDKIRNEVIREKVGVASVVDKLREARLRWFGHVRRRCAEAPVRRCEGLVVEGTQRGRGRPKKYWGEVIRQDLAQLRITEDMTLDRKAWRSRIKVVGFNWNGKMDIEWCRPVKFSGDVNEEEVGKESALAECEELQLKVETLSNENHGLKEELRKVSEECEKLTSENNSIKDELTRLYGPEDVSKLESNANAMRLQSNVEEAKS</sequence>
<feature type="region of interest" description="Disordered" evidence="8">
    <location>
        <begin position="101"/>
        <end position="178"/>
    </location>
</feature>
<evidence type="ECO:0000256" key="6">
    <source>
        <dbReference type="ARBA" id="ARBA00023242"/>
    </source>
</evidence>
<evidence type="ECO:0000259" key="9">
    <source>
        <dbReference type="PROSITE" id="PS00036"/>
    </source>
</evidence>
<keyword evidence="3" id="KW-0805">Transcription regulation</keyword>
<evidence type="ECO:0000256" key="7">
    <source>
        <dbReference type="SAM" id="Coils"/>
    </source>
</evidence>
<feature type="region of interest" description="Disordered" evidence="8">
    <location>
        <begin position="253"/>
        <end position="277"/>
    </location>
</feature>